<dbReference type="InterPro" id="IPR042231">
    <property type="entry name" value="Cho/carn_acyl_trans_2"/>
</dbReference>
<evidence type="ECO:0000256" key="1">
    <source>
        <dbReference type="ARBA" id="ARBA00005232"/>
    </source>
</evidence>
<name>A0ABP0EZJ7_CLALP</name>
<comment type="caution">
    <text evidence="6">The sequence shown here is derived from an EMBL/GenBank/DDBJ whole genome shotgun (WGS) entry which is preliminary data.</text>
</comment>
<dbReference type="InterPro" id="IPR023213">
    <property type="entry name" value="CAT-like_dom_sf"/>
</dbReference>
<gene>
    <name evidence="6" type="ORF">CVLEPA_LOCUS536</name>
</gene>
<dbReference type="Gene3D" id="3.30.559.10">
    <property type="entry name" value="Chloramphenicol acetyltransferase-like domain"/>
    <property type="match status" value="1"/>
</dbReference>
<keyword evidence="2 4" id="KW-0808">Transferase</keyword>
<evidence type="ECO:0000313" key="6">
    <source>
        <dbReference type="EMBL" id="CAK8671477.1"/>
    </source>
</evidence>
<dbReference type="PROSITE" id="PS00440">
    <property type="entry name" value="ACYLTRANSF_C_2"/>
    <property type="match status" value="1"/>
</dbReference>
<protein>
    <recommendedName>
        <fullName evidence="5">Choline/carnitine acyltransferase domain-containing protein</fullName>
    </recommendedName>
</protein>
<dbReference type="Gene3D" id="3.30.559.70">
    <property type="entry name" value="Choline/Carnitine o-acyltransferase, domain 2"/>
    <property type="match status" value="1"/>
</dbReference>
<evidence type="ECO:0000313" key="7">
    <source>
        <dbReference type="Proteomes" id="UP001642483"/>
    </source>
</evidence>
<keyword evidence="3 4" id="KW-0012">Acyltransferase</keyword>
<evidence type="ECO:0000256" key="3">
    <source>
        <dbReference type="ARBA" id="ARBA00023315"/>
    </source>
</evidence>
<evidence type="ECO:0000256" key="2">
    <source>
        <dbReference type="ARBA" id="ARBA00022679"/>
    </source>
</evidence>
<dbReference type="Pfam" id="PF00755">
    <property type="entry name" value="Carn_acyltransf"/>
    <property type="match status" value="1"/>
</dbReference>
<dbReference type="PANTHER" id="PTHR22589">
    <property type="entry name" value="CARNITINE O-ACYLTRANSFERASE"/>
    <property type="match status" value="1"/>
</dbReference>
<comment type="similarity">
    <text evidence="1 4">Belongs to the carnitine/choline acetyltransferase family.</text>
</comment>
<keyword evidence="7" id="KW-1185">Reference proteome</keyword>
<sequence>MRAASQRTFTHIKAIQKSRAALCLNKEYSTESSEHLHRSILPTLHFQDCLPRLPIPKLEDTAQRYLRSLRALEGHPDVNSQSIYDTESAVKSFLKYEGPQLQLALLAKDAQNRHTSYISQPWFDMYLKSRLPLPLNYNPFISFKRDSNEAMNDQATRSTNMIVAAMKFMKTYNTKILSPEVYYLKEDAKSPGFQRMVKFLPSTLMLRYIPMMKYGAYPLDMSQFVNLLSSTRIPREERDELVTYPSSKHIVVLRNGHIYTVQTLKDDGGIIDAATVKACLNDILADKRPPPDHSVAYMTSTNRDTWCRVREHLLSIGNAEMLEEVDSAIFCLVLDDKKDIESPNEAVDVFLHGDGASRWFDKSISLIISGNGEAAINFEHAWGDGVAVMRFFNEIFDHSTLTPTISHDSLAVVGGYSDYLKRIEFNLDDSVKRSISEARERYNDDISKIRVSGKEFPKMHKEYLKKKKISPDGVMQLAIQVGHYRLCGHPAATYESCSTSAFKHGRTETIRSCTLEAQAAAKAIARANTSGANNRLKTDATYRKEVESLIRKSCDRHNEITKQAAMGQGFDRHLFGLRHIAEQDLGLRTPGIFLDPSYVTMNHIILSTSTLASHAANMGGFAPVVPDGFGVGYGVRDNMVGCNITSYDNRDVAAFVDAIMASLEDIYTVLEGSD</sequence>
<reference evidence="6 7" key="1">
    <citation type="submission" date="2024-02" db="EMBL/GenBank/DDBJ databases">
        <authorList>
            <person name="Daric V."/>
            <person name="Darras S."/>
        </authorList>
    </citation>
    <scope>NUCLEOTIDE SEQUENCE [LARGE SCALE GENOMIC DNA]</scope>
</reference>
<accession>A0ABP0EZJ7</accession>
<dbReference type="SUPFAM" id="SSF52777">
    <property type="entry name" value="CoA-dependent acyltransferases"/>
    <property type="match status" value="2"/>
</dbReference>
<dbReference type="PANTHER" id="PTHR22589:SF16">
    <property type="entry name" value="CARNITINE O-PALMITOYLTRANSFERASE 2, MITOCHONDRIAL"/>
    <property type="match status" value="1"/>
</dbReference>
<evidence type="ECO:0000256" key="4">
    <source>
        <dbReference type="RuleBase" id="RU003801"/>
    </source>
</evidence>
<dbReference type="Proteomes" id="UP001642483">
    <property type="component" value="Unassembled WGS sequence"/>
</dbReference>
<feature type="domain" description="Choline/carnitine acyltransferase" evidence="5">
    <location>
        <begin position="53"/>
        <end position="659"/>
    </location>
</feature>
<dbReference type="PROSITE" id="PS00439">
    <property type="entry name" value="ACYLTRANSF_C_1"/>
    <property type="match status" value="1"/>
</dbReference>
<dbReference type="InterPro" id="IPR000542">
    <property type="entry name" value="Carn_acyl_trans"/>
</dbReference>
<organism evidence="6 7">
    <name type="scientific">Clavelina lepadiformis</name>
    <name type="common">Light-bulb sea squirt</name>
    <name type="synonym">Ascidia lepadiformis</name>
    <dbReference type="NCBI Taxonomy" id="159417"/>
    <lineage>
        <taxon>Eukaryota</taxon>
        <taxon>Metazoa</taxon>
        <taxon>Chordata</taxon>
        <taxon>Tunicata</taxon>
        <taxon>Ascidiacea</taxon>
        <taxon>Aplousobranchia</taxon>
        <taxon>Clavelinidae</taxon>
        <taxon>Clavelina</taxon>
    </lineage>
</organism>
<proteinExistence type="inferred from homology"/>
<dbReference type="InterPro" id="IPR039551">
    <property type="entry name" value="Cho/carn_acyl_trans"/>
</dbReference>
<evidence type="ECO:0000259" key="5">
    <source>
        <dbReference type="Pfam" id="PF00755"/>
    </source>
</evidence>
<dbReference type="EMBL" id="CAWYQH010000001">
    <property type="protein sequence ID" value="CAK8671477.1"/>
    <property type="molecule type" value="Genomic_DNA"/>
</dbReference>